<reference evidence="7 8" key="1">
    <citation type="submission" date="2015-08" db="EMBL/GenBank/DDBJ databases">
        <title>Complete genome sequence of Rufibacter tibetensis strain 1351t, a radiation-resistant bacterium from tibet plateau.</title>
        <authorList>
            <person name="Dai J."/>
        </authorList>
    </citation>
    <scope>NUCLEOTIDE SEQUENCE [LARGE SCALE GENOMIC DNA]</scope>
    <source>
        <strain evidence="7 8">1351</strain>
    </source>
</reference>
<dbReference type="PANTHER" id="PTHR22550:SF5">
    <property type="entry name" value="LEUCINE ZIPPER PROTEIN 4"/>
    <property type="match status" value="1"/>
</dbReference>
<evidence type="ECO:0000256" key="2">
    <source>
        <dbReference type="ARBA" id="ARBA00022692"/>
    </source>
</evidence>
<name>A0A0P0CBH5_9BACT</name>
<protein>
    <submittedName>
        <fullName evidence="7">Aerotolerance regulator BatB</fullName>
    </submittedName>
</protein>
<keyword evidence="3 5" id="KW-1133">Transmembrane helix</keyword>
<evidence type="ECO:0000256" key="3">
    <source>
        <dbReference type="ARBA" id="ARBA00022989"/>
    </source>
</evidence>
<sequence length="322" mass="35899">MTWYLPFTSMEFFFLLLFGVLYGGYLYRIKLLARQFSQKANSIWIKAIIRSVYMALLVVALLGPSFGAMTKEIRTNGKDVFLAVDLSQSMKAVDVSPSRLEKVKLELHDFIYNTNADRVGLIGFSSEAFVLSPLTYDQSALELFVQSMNTNLAPPEAAQVTPVLQLAQQKFQDSETSRELERSKILIIFSDGETFGENTQAAAKALLNQGVRVYCVGIGTYTGGKIPVGRTFKKDADGQTVLTKLEPEVLKRVAQSTEGNYFEINQTISEMPRLLSAVNAVKSELRQTKVVEVAANKYLYPLLAALLLIALDVLWTLQVLRI</sequence>
<evidence type="ECO:0000256" key="5">
    <source>
        <dbReference type="SAM" id="Phobius"/>
    </source>
</evidence>
<feature type="domain" description="VWFA" evidence="6">
    <location>
        <begin position="79"/>
        <end position="278"/>
    </location>
</feature>
<keyword evidence="2 5" id="KW-0812">Transmembrane</keyword>
<evidence type="ECO:0000259" key="6">
    <source>
        <dbReference type="PROSITE" id="PS50234"/>
    </source>
</evidence>
<dbReference type="SUPFAM" id="SSF53300">
    <property type="entry name" value="vWA-like"/>
    <property type="match status" value="1"/>
</dbReference>
<dbReference type="KEGG" id="rti:DC20_20990"/>
<feature type="transmembrane region" description="Helical" evidence="5">
    <location>
        <begin position="6"/>
        <end position="27"/>
    </location>
</feature>
<dbReference type="SMART" id="SM00327">
    <property type="entry name" value="VWA"/>
    <property type="match status" value="1"/>
</dbReference>
<dbReference type="InterPro" id="IPR050768">
    <property type="entry name" value="UPF0353/GerABKA_families"/>
</dbReference>
<organism evidence="7 8">
    <name type="scientific">Rufibacter tibetensis</name>
    <dbReference type="NCBI Taxonomy" id="512763"/>
    <lineage>
        <taxon>Bacteria</taxon>
        <taxon>Pseudomonadati</taxon>
        <taxon>Bacteroidota</taxon>
        <taxon>Cytophagia</taxon>
        <taxon>Cytophagales</taxon>
        <taxon>Hymenobacteraceae</taxon>
        <taxon>Rufibacter</taxon>
    </lineage>
</organism>
<keyword evidence="4 5" id="KW-0472">Membrane</keyword>
<dbReference type="InterPro" id="IPR002035">
    <property type="entry name" value="VWF_A"/>
</dbReference>
<dbReference type="OrthoDB" id="6206554at2"/>
<evidence type="ECO:0000256" key="4">
    <source>
        <dbReference type="ARBA" id="ARBA00023136"/>
    </source>
</evidence>
<keyword evidence="8" id="KW-1185">Reference proteome</keyword>
<proteinExistence type="predicted"/>
<dbReference type="STRING" id="512763.DC20_20990"/>
<evidence type="ECO:0000313" key="8">
    <source>
        <dbReference type="Proteomes" id="UP000061382"/>
    </source>
</evidence>
<dbReference type="Pfam" id="PF00092">
    <property type="entry name" value="VWA"/>
    <property type="match status" value="1"/>
</dbReference>
<dbReference type="Proteomes" id="UP000061382">
    <property type="component" value="Chromosome"/>
</dbReference>
<dbReference type="Gene3D" id="3.40.50.410">
    <property type="entry name" value="von Willebrand factor, type A domain"/>
    <property type="match status" value="1"/>
</dbReference>
<evidence type="ECO:0000256" key="1">
    <source>
        <dbReference type="ARBA" id="ARBA00022475"/>
    </source>
</evidence>
<dbReference type="EMBL" id="CP012643">
    <property type="protein sequence ID" value="ALJ01012.1"/>
    <property type="molecule type" value="Genomic_DNA"/>
</dbReference>
<evidence type="ECO:0000313" key="7">
    <source>
        <dbReference type="EMBL" id="ALJ01012.1"/>
    </source>
</evidence>
<accession>A0A0P0CBH5</accession>
<dbReference type="PANTHER" id="PTHR22550">
    <property type="entry name" value="SPORE GERMINATION PROTEIN"/>
    <property type="match status" value="1"/>
</dbReference>
<dbReference type="RefSeq" id="WP_062545647.1">
    <property type="nucleotide sequence ID" value="NZ_CP012643.1"/>
</dbReference>
<feature type="transmembrane region" description="Helical" evidence="5">
    <location>
        <begin position="47"/>
        <end position="66"/>
    </location>
</feature>
<keyword evidence="1" id="KW-1003">Cell membrane</keyword>
<gene>
    <name evidence="7" type="ORF">DC20_20990</name>
</gene>
<dbReference type="InterPro" id="IPR036465">
    <property type="entry name" value="vWFA_dom_sf"/>
</dbReference>
<feature type="transmembrane region" description="Helical" evidence="5">
    <location>
        <begin position="298"/>
        <end position="317"/>
    </location>
</feature>
<dbReference type="PROSITE" id="PS50234">
    <property type="entry name" value="VWFA"/>
    <property type="match status" value="1"/>
</dbReference>
<dbReference type="AlphaFoldDB" id="A0A0P0CBH5"/>
<dbReference type="PATRIC" id="fig|512763.3.peg.4612"/>